<dbReference type="CDD" id="cd01335">
    <property type="entry name" value="Radical_SAM"/>
    <property type="match status" value="1"/>
</dbReference>
<dbReference type="RefSeq" id="WP_092590303.1">
    <property type="nucleotide sequence ID" value="NZ_FMWL01000006.1"/>
</dbReference>
<dbReference type="InterPro" id="IPR025714">
    <property type="entry name" value="Methyltranfer_dom"/>
</dbReference>
<dbReference type="AlphaFoldDB" id="A0A1G5RZV2"/>
<evidence type="ECO:0000259" key="9">
    <source>
        <dbReference type="PROSITE" id="PS51332"/>
    </source>
</evidence>
<dbReference type="InterPro" id="IPR006638">
    <property type="entry name" value="Elp3/MiaA/NifB-like_rSAM"/>
</dbReference>
<evidence type="ECO:0000256" key="4">
    <source>
        <dbReference type="ARBA" id="ARBA00022691"/>
    </source>
</evidence>
<dbReference type="STRING" id="1120920.SAMN03080599_01524"/>
<keyword evidence="7" id="KW-0411">Iron-sulfur</keyword>
<dbReference type="PROSITE" id="PS51332">
    <property type="entry name" value="B12_BINDING"/>
    <property type="match status" value="1"/>
</dbReference>
<evidence type="ECO:0000256" key="2">
    <source>
        <dbReference type="ARBA" id="ARBA00022603"/>
    </source>
</evidence>
<dbReference type="InterPro" id="IPR007197">
    <property type="entry name" value="rSAM"/>
</dbReference>
<name>A0A1G5RZV2_9FIRM</name>
<gene>
    <name evidence="11" type="ORF">SAMN03080599_01524</name>
</gene>
<protein>
    <submittedName>
        <fullName evidence="11">Radical SAM superfamily enzyme YgiQ, UPF0313 family</fullName>
    </submittedName>
</protein>
<dbReference type="Pfam" id="PF04055">
    <property type="entry name" value="Radical_SAM"/>
    <property type="match status" value="1"/>
</dbReference>
<dbReference type="InterPro" id="IPR029063">
    <property type="entry name" value="SAM-dependent_MTases_sf"/>
</dbReference>
<dbReference type="Gene3D" id="3.40.50.280">
    <property type="entry name" value="Cobalamin-binding domain"/>
    <property type="match status" value="1"/>
</dbReference>
<dbReference type="SUPFAM" id="SSF53335">
    <property type="entry name" value="S-adenosyl-L-methionine-dependent methyltransferases"/>
    <property type="match status" value="1"/>
</dbReference>
<dbReference type="PANTHER" id="PTHR43409:SF7">
    <property type="entry name" value="BLL1977 PROTEIN"/>
    <property type="match status" value="1"/>
</dbReference>
<keyword evidence="3" id="KW-0808">Transferase</keyword>
<feature type="domain" description="B12-binding" evidence="9">
    <location>
        <begin position="259"/>
        <end position="398"/>
    </location>
</feature>
<dbReference type="Pfam" id="PF02310">
    <property type="entry name" value="B12-binding"/>
    <property type="match status" value="1"/>
</dbReference>
<keyword evidence="4" id="KW-0949">S-adenosyl-L-methionine</keyword>
<dbReference type="OrthoDB" id="9801424at2"/>
<dbReference type="SFLD" id="SFLDS00029">
    <property type="entry name" value="Radical_SAM"/>
    <property type="match status" value="1"/>
</dbReference>
<dbReference type="Gene3D" id="3.40.50.150">
    <property type="entry name" value="Vaccinia Virus protein VP39"/>
    <property type="match status" value="1"/>
</dbReference>
<dbReference type="GO" id="GO:0005829">
    <property type="term" value="C:cytosol"/>
    <property type="evidence" value="ECO:0007669"/>
    <property type="project" value="TreeGrafter"/>
</dbReference>
<dbReference type="Proteomes" id="UP000199208">
    <property type="component" value="Unassembled WGS sequence"/>
</dbReference>
<dbReference type="GO" id="GO:0046872">
    <property type="term" value="F:metal ion binding"/>
    <property type="evidence" value="ECO:0007669"/>
    <property type="project" value="UniProtKB-KW"/>
</dbReference>
<dbReference type="InterPro" id="IPR006158">
    <property type="entry name" value="Cobalamin-bd"/>
</dbReference>
<evidence type="ECO:0000259" key="10">
    <source>
        <dbReference type="PROSITE" id="PS51918"/>
    </source>
</evidence>
<evidence type="ECO:0000256" key="8">
    <source>
        <dbReference type="SAM" id="MobiDB-lite"/>
    </source>
</evidence>
<dbReference type="GO" id="GO:0031419">
    <property type="term" value="F:cobalamin binding"/>
    <property type="evidence" value="ECO:0007669"/>
    <property type="project" value="InterPro"/>
</dbReference>
<accession>A0A1G5RZV2</accession>
<dbReference type="Pfam" id="PF13847">
    <property type="entry name" value="Methyltransf_31"/>
    <property type="match status" value="1"/>
</dbReference>
<dbReference type="InterPro" id="IPR013785">
    <property type="entry name" value="Aldolase_TIM"/>
</dbReference>
<keyword evidence="12" id="KW-1185">Reference proteome</keyword>
<evidence type="ECO:0000313" key="12">
    <source>
        <dbReference type="Proteomes" id="UP000199208"/>
    </source>
</evidence>
<reference evidence="11 12" key="1">
    <citation type="submission" date="2016-10" db="EMBL/GenBank/DDBJ databases">
        <authorList>
            <person name="de Groot N.N."/>
        </authorList>
    </citation>
    <scope>NUCLEOTIDE SEQUENCE [LARGE SCALE GENOMIC DNA]</scope>
    <source>
        <strain evidence="11 12">DSM 2784</strain>
    </source>
</reference>
<evidence type="ECO:0000256" key="5">
    <source>
        <dbReference type="ARBA" id="ARBA00022723"/>
    </source>
</evidence>
<feature type="region of interest" description="Disordered" evidence="8">
    <location>
        <begin position="417"/>
        <end position="447"/>
    </location>
</feature>
<dbReference type="InterPro" id="IPR051198">
    <property type="entry name" value="BchE-like"/>
</dbReference>
<keyword evidence="2" id="KW-0489">Methyltransferase</keyword>
<organism evidence="11 12">
    <name type="scientific">Acidaminobacter hydrogenoformans DSM 2784</name>
    <dbReference type="NCBI Taxonomy" id="1120920"/>
    <lineage>
        <taxon>Bacteria</taxon>
        <taxon>Bacillati</taxon>
        <taxon>Bacillota</taxon>
        <taxon>Clostridia</taxon>
        <taxon>Peptostreptococcales</taxon>
        <taxon>Acidaminobacteraceae</taxon>
        <taxon>Acidaminobacter</taxon>
    </lineage>
</organism>
<dbReference type="CDD" id="cd02440">
    <property type="entry name" value="AdoMet_MTases"/>
    <property type="match status" value="1"/>
</dbReference>
<dbReference type="SFLD" id="SFLDG01082">
    <property type="entry name" value="B12-binding_domain_containing"/>
    <property type="match status" value="1"/>
</dbReference>
<comment type="cofactor">
    <cofactor evidence="1">
        <name>[4Fe-4S] cluster</name>
        <dbReference type="ChEBI" id="CHEBI:49883"/>
    </cofactor>
</comment>
<dbReference type="PANTHER" id="PTHR43409">
    <property type="entry name" value="ANAEROBIC MAGNESIUM-PROTOPORPHYRIN IX MONOMETHYL ESTER CYCLASE-RELATED"/>
    <property type="match status" value="1"/>
</dbReference>
<evidence type="ECO:0000313" key="11">
    <source>
        <dbReference type="EMBL" id="SCZ79001.1"/>
    </source>
</evidence>
<dbReference type="InterPro" id="IPR036724">
    <property type="entry name" value="Cobalamin-bd_sf"/>
</dbReference>
<feature type="domain" description="Radical SAM core" evidence="10">
    <location>
        <begin position="461"/>
        <end position="683"/>
    </location>
</feature>
<dbReference type="InterPro" id="IPR058240">
    <property type="entry name" value="rSAM_sf"/>
</dbReference>
<dbReference type="Gene3D" id="3.20.20.70">
    <property type="entry name" value="Aldolase class I"/>
    <property type="match status" value="1"/>
</dbReference>
<dbReference type="SFLD" id="SFLDG01123">
    <property type="entry name" value="methyltransferase_(Class_B)"/>
    <property type="match status" value="1"/>
</dbReference>
<keyword evidence="6" id="KW-0408">Iron</keyword>
<dbReference type="InterPro" id="IPR034466">
    <property type="entry name" value="Methyltransferase_Class_B"/>
</dbReference>
<dbReference type="SUPFAM" id="SSF52242">
    <property type="entry name" value="Cobalamin (vitamin B12)-binding domain"/>
    <property type="match status" value="1"/>
</dbReference>
<sequence>MSVVWDFWSNFYERLWVQRVSLGPTRRAVLARLAGRLTPETRVLDVGCGIGELLGEVAREVDALEKTEGTGAVRLTIGQFTGVDASPGMIAKARRRHPELSFEVRDASALRWLIEAADPGEKKFDVVMCTHSLPYYADPVQVLEDMAAVLAPGGMLVLAQASANSTYDAAVLSMVKLTTGTASYYSVEALKTMAAGRFEVESVEKVPTAWFMPSIVLMVLRLKGGADGENNKDAAWAQSPTKALRGGGLGPTKNSGPVPKKIMLLRVMPDPETIGLQHVMVCEPLELEYLASNLGADGHETQIVDMILERRSLQSFLEALRPEVVLMSGYITHVGTLKETARVIKAWNPKIQIGVGGVHAEVVPEDFLPGTAATASEADEPPTFDKIFTKNAVFEARVWLGGGTELLAAAPCTASPEYTEPDASGESLSPTKLSGESLSPTKLLPPDRSSTARYRARYYYMFHNPCALIKTSYGCPYDCSFCFCREITGGVYSERPLDDVIEELKGIPEEEVYIVDDDFLVSEARVLAFCDALDAAGLNKKFLIYGRADFVARHEHVIERFKRSGLRAVIIGLESVRAQDLSTYSKRTSLAENEQAAAILRRHGVELYGTLILGMDFDKDDFNTLNLWLKKNKVHFVNLQPLTPLPGTAIFDDYKDRLLVPREDYPKWDLAHLVLKPEKLSVRAFYWEMLKLYHKRVASPAHVMALIRRYGLGPVLRLSVGSARVSLQYLKKIAQG</sequence>
<dbReference type="SMART" id="SM00729">
    <property type="entry name" value="Elp3"/>
    <property type="match status" value="1"/>
</dbReference>
<evidence type="ECO:0000256" key="6">
    <source>
        <dbReference type="ARBA" id="ARBA00023004"/>
    </source>
</evidence>
<dbReference type="PROSITE" id="PS51918">
    <property type="entry name" value="RADICAL_SAM"/>
    <property type="match status" value="1"/>
</dbReference>
<evidence type="ECO:0000256" key="7">
    <source>
        <dbReference type="ARBA" id="ARBA00023014"/>
    </source>
</evidence>
<dbReference type="SUPFAM" id="SSF102114">
    <property type="entry name" value="Radical SAM enzymes"/>
    <property type="match status" value="1"/>
</dbReference>
<dbReference type="EMBL" id="FMWL01000006">
    <property type="protein sequence ID" value="SCZ79001.1"/>
    <property type="molecule type" value="Genomic_DNA"/>
</dbReference>
<feature type="compositionally biased region" description="Polar residues" evidence="8">
    <location>
        <begin position="426"/>
        <end position="440"/>
    </location>
</feature>
<evidence type="ECO:0000256" key="3">
    <source>
        <dbReference type="ARBA" id="ARBA00022679"/>
    </source>
</evidence>
<keyword evidence="5" id="KW-0479">Metal-binding</keyword>
<dbReference type="GO" id="GO:0051539">
    <property type="term" value="F:4 iron, 4 sulfur cluster binding"/>
    <property type="evidence" value="ECO:0007669"/>
    <property type="project" value="UniProtKB-KW"/>
</dbReference>
<proteinExistence type="predicted"/>
<evidence type="ECO:0000256" key="1">
    <source>
        <dbReference type="ARBA" id="ARBA00001966"/>
    </source>
</evidence>
<dbReference type="GO" id="GO:0003824">
    <property type="term" value="F:catalytic activity"/>
    <property type="evidence" value="ECO:0007669"/>
    <property type="project" value="InterPro"/>
</dbReference>